<dbReference type="GO" id="GO:0003677">
    <property type="term" value="F:DNA binding"/>
    <property type="evidence" value="ECO:0007669"/>
    <property type="project" value="InterPro"/>
</dbReference>
<dbReference type="RefSeq" id="WP_014760397.1">
    <property type="nucleotide sequence ID" value="NZ_QRLR01000001.1"/>
</dbReference>
<dbReference type="Proteomes" id="UP000283727">
    <property type="component" value="Unassembled WGS sequence"/>
</dbReference>
<proteinExistence type="predicted"/>
<dbReference type="AlphaFoldDB" id="A0A415C8R8"/>
<evidence type="ECO:0000313" key="2">
    <source>
        <dbReference type="Proteomes" id="UP000283727"/>
    </source>
</evidence>
<organism evidence="1 2">
    <name type="scientific">Bifidobacterium bifidum</name>
    <dbReference type="NCBI Taxonomy" id="1681"/>
    <lineage>
        <taxon>Bacteria</taxon>
        <taxon>Bacillati</taxon>
        <taxon>Actinomycetota</taxon>
        <taxon>Actinomycetes</taxon>
        <taxon>Bifidobacteriales</taxon>
        <taxon>Bifidobacteriaceae</taxon>
        <taxon>Bifidobacterium</taxon>
    </lineage>
</organism>
<dbReference type="SUPFAM" id="SSF47413">
    <property type="entry name" value="lambda repressor-like DNA-binding domains"/>
    <property type="match status" value="1"/>
</dbReference>
<reference evidence="1 2" key="1">
    <citation type="submission" date="2018-08" db="EMBL/GenBank/DDBJ databases">
        <title>A genome reference for cultivated species of the human gut microbiota.</title>
        <authorList>
            <person name="Zou Y."/>
            <person name="Xue W."/>
            <person name="Luo G."/>
        </authorList>
    </citation>
    <scope>NUCLEOTIDE SEQUENCE [LARGE SCALE GENOMIC DNA]</scope>
    <source>
        <strain evidence="1 2">AM12-10</strain>
    </source>
</reference>
<dbReference type="EMBL" id="QRLR01000001">
    <property type="protein sequence ID" value="RHJ25036.1"/>
    <property type="molecule type" value="Genomic_DNA"/>
</dbReference>
<evidence type="ECO:0000313" key="1">
    <source>
        <dbReference type="EMBL" id="RHJ25036.1"/>
    </source>
</evidence>
<accession>A0A415C8R8</accession>
<dbReference type="InterPro" id="IPR010982">
    <property type="entry name" value="Lambda_DNA-bd_dom_sf"/>
</dbReference>
<sequence length="69" mass="7869">MSNMKRWVTEMQIPRAKLAAELNQSSASITQKLNCKTPWQFADLVALRELYGLSADFVTDFVPYESEAK</sequence>
<name>A0A415C8R8_BIFBI</name>
<gene>
    <name evidence="1" type="ORF">DW137_03125</name>
</gene>
<protein>
    <submittedName>
        <fullName evidence="1">XRE family transcriptional regulator</fullName>
    </submittedName>
</protein>
<comment type="caution">
    <text evidence="1">The sequence shown here is derived from an EMBL/GenBank/DDBJ whole genome shotgun (WGS) entry which is preliminary data.</text>
</comment>